<gene>
    <name evidence="1" type="primary">Necator_chrIII.g12077</name>
    <name evidence="1" type="ORF">RB195_011311</name>
</gene>
<dbReference type="Gene3D" id="1.10.510.10">
    <property type="entry name" value="Transferase(Phosphotransferase) domain 1"/>
    <property type="match status" value="1"/>
</dbReference>
<keyword evidence="2" id="KW-1185">Reference proteome</keyword>
<evidence type="ECO:0000313" key="1">
    <source>
        <dbReference type="EMBL" id="KAK6744512.1"/>
    </source>
</evidence>
<dbReference type="Proteomes" id="UP001303046">
    <property type="component" value="Unassembled WGS sequence"/>
</dbReference>
<evidence type="ECO:0000313" key="2">
    <source>
        <dbReference type="Proteomes" id="UP001303046"/>
    </source>
</evidence>
<name>A0ABR1D1T7_NECAM</name>
<protein>
    <submittedName>
        <fullName evidence="1">Uncharacterized protein</fullName>
    </submittedName>
</protein>
<sequence length="332" mass="38052">MLCHASGDSANASALPSLRSSFIASLQSLASSDVSFGSLRLVLLYAGVSAQKFQETDLPRADVLQAVNIRRRSCPLRNLPKSQLAYRRIPVNDSSGSSLYELGGIFSSPCERKYSPKKAMFLSRMKLWSNSDILLAKPLTNNDVLNFIMISSSGDSHFQHREEGYWNCELPWMVLVVMMNLENLSPYSFHCPYEKLRHLHLLRSLMLERKRRRYSKLGLNNIFFRRRSIPIPTGSLLWKAFSEKNEVLRMKEEIRKEKREAQFGNMKCKEELGKIIDYIDTLHYHDHVDYSYIYKLLEEGATAAGGSIHNPYDWEVDTARGTPVKRSSLYLA</sequence>
<proteinExistence type="predicted"/>
<dbReference type="EMBL" id="JAVFWL010000003">
    <property type="protein sequence ID" value="KAK6744512.1"/>
    <property type="molecule type" value="Genomic_DNA"/>
</dbReference>
<accession>A0ABR1D1T7</accession>
<comment type="caution">
    <text evidence="1">The sequence shown here is derived from an EMBL/GenBank/DDBJ whole genome shotgun (WGS) entry which is preliminary data.</text>
</comment>
<organism evidence="1 2">
    <name type="scientific">Necator americanus</name>
    <name type="common">Human hookworm</name>
    <dbReference type="NCBI Taxonomy" id="51031"/>
    <lineage>
        <taxon>Eukaryota</taxon>
        <taxon>Metazoa</taxon>
        <taxon>Ecdysozoa</taxon>
        <taxon>Nematoda</taxon>
        <taxon>Chromadorea</taxon>
        <taxon>Rhabditida</taxon>
        <taxon>Rhabditina</taxon>
        <taxon>Rhabditomorpha</taxon>
        <taxon>Strongyloidea</taxon>
        <taxon>Ancylostomatidae</taxon>
        <taxon>Bunostominae</taxon>
        <taxon>Necator</taxon>
    </lineage>
</organism>
<reference evidence="1 2" key="1">
    <citation type="submission" date="2023-08" db="EMBL/GenBank/DDBJ databases">
        <title>A Necator americanus chromosomal reference genome.</title>
        <authorList>
            <person name="Ilik V."/>
            <person name="Petrzelkova K.J."/>
            <person name="Pardy F."/>
            <person name="Fuh T."/>
            <person name="Niatou-Singa F.S."/>
            <person name="Gouil Q."/>
            <person name="Baker L."/>
            <person name="Ritchie M.E."/>
            <person name="Jex A.R."/>
            <person name="Gazzola D."/>
            <person name="Li H."/>
            <person name="Toshio Fujiwara R."/>
            <person name="Zhan B."/>
            <person name="Aroian R.V."/>
            <person name="Pafco B."/>
            <person name="Schwarz E.M."/>
        </authorList>
    </citation>
    <scope>NUCLEOTIDE SEQUENCE [LARGE SCALE GENOMIC DNA]</scope>
    <source>
        <strain evidence="1 2">Aroian</strain>
        <tissue evidence="1">Whole animal</tissue>
    </source>
</reference>